<dbReference type="RefSeq" id="WP_321550958.1">
    <property type="nucleotide sequence ID" value="NZ_JAXIVS010000018.1"/>
</dbReference>
<dbReference type="NCBIfam" id="NF040658">
    <property type="entry name" value="Myxo_OME_TraC"/>
    <property type="match status" value="1"/>
</dbReference>
<feature type="coiled-coil region" evidence="1">
    <location>
        <begin position="409"/>
        <end position="447"/>
    </location>
</feature>
<dbReference type="Proteomes" id="UP001291309">
    <property type="component" value="Unassembled WGS sequence"/>
</dbReference>
<keyword evidence="3" id="KW-1185">Reference proteome</keyword>
<proteinExistence type="predicted"/>
<feature type="coiled-coil region" evidence="1">
    <location>
        <begin position="313"/>
        <end position="340"/>
    </location>
</feature>
<evidence type="ECO:0000313" key="3">
    <source>
        <dbReference type="Proteomes" id="UP001291309"/>
    </source>
</evidence>
<dbReference type="SUPFAM" id="SSF48452">
    <property type="entry name" value="TPR-like"/>
    <property type="match status" value="1"/>
</dbReference>
<dbReference type="Gene3D" id="1.25.40.10">
    <property type="entry name" value="Tetratricopeptide repeat domain"/>
    <property type="match status" value="1"/>
</dbReference>
<dbReference type="InterPro" id="IPR011990">
    <property type="entry name" value="TPR-like_helical_dom_sf"/>
</dbReference>
<organism evidence="2 3">
    <name type="scientific">Hyalangium rubrum</name>
    <dbReference type="NCBI Taxonomy" id="3103134"/>
    <lineage>
        <taxon>Bacteria</taxon>
        <taxon>Pseudomonadati</taxon>
        <taxon>Myxococcota</taxon>
        <taxon>Myxococcia</taxon>
        <taxon>Myxococcales</taxon>
        <taxon>Cystobacterineae</taxon>
        <taxon>Archangiaceae</taxon>
        <taxon>Hyalangium</taxon>
    </lineage>
</organism>
<keyword evidence="1" id="KW-0175">Coiled coil</keyword>
<dbReference type="EMBL" id="JAXIVS010000018">
    <property type="protein sequence ID" value="MDY7232245.1"/>
    <property type="molecule type" value="Genomic_DNA"/>
</dbReference>
<dbReference type="PROSITE" id="PS51257">
    <property type="entry name" value="PROKAR_LIPOPROTEIN"/>
    <property type="match status" value="1"/>
</dbReference>
<evidence type="ECO:0000256" key="1">
    <source>
        <dbReference type="SAM" id="Coils"/>
    </source>
</evidence>
<accession>A0ABU5HG54</accession>
<gene>
    <name evidence="2" type="primary">traC</name>
    <name evidence="2" type="ORF">SYV04_38005</name>
</gene>
<protein>
    <submittedName>
        <fullName evidence="2">Outer membrane exchange accessory lipoprotein TraC</fullName>
    </submittedName>
</protein>
<sequence length="606" mass="67184">MFTPVRHRSAGTAPSRRPLALLAVCALLAVSGCTAFGRAVKEGDQLTAEHKWAEAEAAYLRALAADPESSEVTVKLREVRRNWSADVYQEAERAHGAGDLPGAQKLLVRALELDGENAPARALLTQTLDARVEAAQKALKEDRLQDARAEFDAVLSVAPDHVAARKGVDAVQVAWAKRWFKTAQQLEETGKLGNALLAYVRADQERVGATAARERAEAVRQKLRDEVAFLVVATPVEDRAQSPDVAQRLGAGRLASMLPKEVPIRVVTEAPESKVGVKLDLALERVMPLKAVEPFQKTQRYLAGNRSVPNPKRQQYEKQLLQTERTLEEVERKQDGALREYLRRQAELTTVRQAAERCREREKKTCVELIKDCGEAVQELSQSQVGQVPEECNPAGCAASQCGQEEGLLAQNFAAAQQLQKQVEAALEQAELQRREVQRNRDLVFREPLTVDEPMYSDFVYDVEKHRLTVKATVTSVLRDLLSPQAAPAPVTQDYDVSHEDTSNKGYDRYGVLADPVQLRNELELRVEVGDKAMADLAGRVRERFDAYRQKRVEDARRGMVRPGAEDVVETSVRVLLLTADAPPADILLPVTQARGLQRPEALFGK</sequence>
<evidence type="ECO:0000313" key="2">
    <source>
        <dbReference type="EMBL" id="MDY7232245.1"/>
    </source>
</evidence>
<name>A0ABU5HG54_9BACT</name>
<keyword evidence="2" id="KW-0449">Lipoprotein</keyword>
<reference evidence="2 3" key="1">
    <citation type="submission" date="2023-12" db="EMBL/GenBank/DDBJ databases">
        <title>the genome sequence of Hyalangium sp. s54d21.</title>
        <authorList>
            <person name="Zhang X."/>
        </authorList>
    </citation>
    <scope>NUCLEOTIDE SEQUENCE [LARGE SCALE GENOMIC DNA]</scope>
    <source>
        <strain evidence="3">s54d21</strain>
    </source>
</reference>
<comment type="caution">
    <text evidence="2">The sequence shown here is derived from an EMBL/GenBank/DDBJ whole genome shotgun (WGS) entry which is preliminary data.</text>
</comment>